<sequence>MRLVGGAQSAYVQELSYFFLNLLDEVVRTNGAVIRGREIADFERLSRLSREEALAIYYKYRPAIDKQTREVLKTALKKTDDALVGQFVRAMGSRRHMTNLATIIAAQTAQGMNEVLERQNIALAKDQAALWYDVTAEAIARHQAGEQTRAVMERGVTRLANSGLETIDYISGTKTTIDAALRRHIVSQANQARNRLLMQRMDEWEWDLVFVDAHFGARPSHAEWQGKVYSRSGRSTEYPSLVDATGYGTVTGLCGANCYHYMTPYVPGYSELPDMDYSEQERITGMTSDEYYAATQKQRRYERLIRAQKREISYLQEVRADAVKQRIRLGELQDKLRQFTHDNHLRRDYERERAWAVSKQPRALKALSASSGQKKEKGEKYKAIKRAVQSKDAIFFSTKSSYDNFLRNSTRIISHRLNGERYVIGAHGAPHSIQIYEISNIDAEMLAKIIKNRKDHNGEPIQLMCCSTGNNYDGTCFAQELANLTKVDVYAPPSEIYIESTGRYYIKSKSGILYGEDALVKFSPRTEG</sequence>
<proteinExistence type="predicted"/>
<dbReference type="Proteomes" id="UP000831562">
    <property type="component" value="Chromosome"/>
</dbReference>
<dbReference type="InterPro" id="IPR009319">
    <property type="entry name" value="Phage_A118_VSP1"/>
</dbReference>
<name>A0A9E7ANI0_9ACTN</name>
<gene>
    <name evidence="1" type="ORF">M3I19_00825</name>
</gene>
<accession>A0A9E7ANI0</accession>
<dbReference type="AlphaFoldDB" id="A0A9E7ANI0"/>
<organism evidence="1 2">
    <name type="scientific">Lancefieldella parvula</name>
    <dbReference type="NCBI Taxonomy" id="1382"/>
    <lineage>
        <taxon>Bacteria</taxon>
        <taxon>Bacillati</taxon>
        <taxon>Actinomycetota</taxon>
        <taxon>Coriobacteriia</taxon>
        <taxon>Coriobacteriales</taxon>
        <taxon>Atopobiaceae</taxon>
        <taxon>Lancefieldella</taxon>
    </lineage>
</organism>
<dbReference type="Pfam" id="PF06152">
    <property type="entry name" value="Phage_min_cap2"/>
    <property type="match status" value="1"/>
</dbReference>
<evidence type="ECO:0000313" key="2">
    <source>
        <dbReference type="Proteomes" id="UP000831562"/>
    </source>
</evidence>
<reference evidence="1" key="1">
    <citation type="submission" date="2022-05" db="EMBL/GenBank/DDBJ databases">
        <title>Using nanopore sequencing to obtain complete genomes from saliva samples.</title>
        <authorList>
            <person name="Baker J.L."/>
        </authorList>
    </citation>
    <scope>NUCLEOTIDE SEQUENCE</scope>
    <source>
        <strain evidence="1">JCVI-JB-Lp32</strain>
    </source>
</reference>
<protein>
    <submittedName>
        <fullName evidence="1">Phage minor capsid protein</fullName>
    </submittedName>
</protein>
<evidence type="ECO:0000313" key="1">
    <source>
        <dbReference type="EMBL" id="UQF78278.1"/>
    </source>
</evidence>
<dbReference type="GO" id="GO:0005198">
    <property type="term" value="F:structural molecule activity"/>
    <property type="evidence" value="ECO:0007669"/>
    <property type="project" value="InterPro"/>
</dbReference>
<dbReference type="EMBL" id="CP097092">
    <property type="protein sequence ID" value="UQF78278.1"/>
    <property type="molecule type" value="Genomic_DNA"/>
</dbReference>